<sequence>MVPLDFVGNYLCSLDTKNRFNLPANLRKAFIPEAQDTLVFTRGMEGKNLYAYPLNEWHRITRGLRSLNPFDTSANDFIRVFAGDAFNARFDSQGRLMLPEYILKIGQIKKDLLIIGALNKLEVWNPDIYAEFAKERQKPIAKMAADLPKTMSFEW</sequence>
<evidence type="ECO:0000256" key="4">
    <source>
        <dbReference type="ARBA" id="ARBA00023015"/>
    </source>
</evidence>
<organism evidence="9">
    <name type="scientific">Caldithrix abyssi</name>
    <dbReference type="NCBI Taxonomy" id="187145"/>
    <lineage>
        <taxon>Bacteria</taxon>
        <taxon>Pseudomonadati</taxon>
        <taxon>Calditrichota</taxon>
        <taxon>Calditrichia</taxon>
        <taxon>Calditrichales</taxon>
        <taxon>Calditrichaceae</taxon>
        <taxon>Caldithrix</taxon>
    </lineage>
</organism>
<dbReference type="InterPro" id="IPR035642">
    <property type="entry name" value="MraZ_N"/>
</dbReference>
<dbReference type="InterPro" id="IPR037914">
    <property type="entry name" value="SpoVT-AbrB_sf"/>
</dbReference>
<gene>
    <name evidence="7" type="primary">mraZ</name>
    <name evidence="9" type="ORF">ENK44_16385</name>
</gene>
<dbReference type="AlphaFoldDB" id="A0A7V4WX65"/>
<dbReference type="InterPro" id="IPR020603">
    <property type="entry name" value="MraZ_dom"/>
</dbReference>
<keyword evidence="2 7" id="KW-0963">Cytoplasm</keyword>
<keyword evidence="6 7" id="KW-0804">Transcription</keyword>
<dbReference type="PANTHER" id="PTHR34701:SF1">
    <property type="entry name" value="TRANSCRIPTIONAL REGULATOR MRAZ"/>
    <property type="match status" value="1"/>
</dbReference>
<dbReference type="EMBL" id="DRQG01000151">
    <property type="protein sequence ID" value="HGY57287.1"/>
    <property type="molecule type" value="Genomic_DNA"/>
</dbReference>
<dbReference type="GO" id="GO:0000976">
    <property type="term" value="F:transcription cis-regulatory region binding"/>
    <property type="evidence" value="ECO:0007669"/>
    <property type="project" value="TreeGrafter"/>
</dbReference>
<dbReference type="InterPro" id="IPR038619">
    <property type="entry name" value="MraZ_sf"/>
</dbReference>
<dbReference type="Pfam" id="PF02381">
    <property type="entry name" value="MraZ"/>
    <property type="match status" value="2"/>
</dbReference>
<dbReference type="InterPro" id="IPR035644">
    <property type="entry name" value="MraZ_C"/>
</dbReference>
<dbReference type="CDD" id="cd16320">
    <property type="entry name" value="MraZ_N"/>
    <property type="match status" value="1"/>
</dbReference>
<keyword evidence="3" id="KW-0677">Repeat</keyword>
<dbReference type="Gene3D" id="3.40.1550.20">
    <property type="entry name" value="Transcriptional regulator MraZ domain"/>
    <property type="match status" value="1"/>
</dbReference>
<dbReference type="Proteomes" id="UP000885779">
    <property type="component" value="Unassembled WGS sequence"/>
</dbReference>
<evidence type="ECO:0000256" key="3">
    <source>
        <dbReference type="ARBA" id="ARBA00022737"/>
    </source>
</evidence>
<keyword evidence="5 7" id="KW-0238">DNA-binding</keyword>
<dbReference type="HAMAP" id="MF_01008">
    <property type="entry name" value="MraZ"/>
    <property type="match status" value="1"/>
</dbReference>
<comment type="subcellular location">
    <subcellularLocation>
        <location evidence="7">Cytoplasm</location>
        <location evidence="7">Nucleoid</location>
    </subcellularLocation>
</comment>
<dbReference type="GO" id="GO:2000143">
    <property type="term" value="P:negative regulation of DNA-templated transcription initiation"/>
    <property type="evidence" value="ECO:0007669"/>
    <property type="project" value="TreeGrafter"/>
</dbReference>
<dbReference type="GO" id="GO:0009295">
    <property type="term" value="C:nucleoid"/>
    <property type="evidence" value="ECO:0007669"/>
    <property type="project" value="UniProtKB-SubCell"/>
</dbReference>
<proteinExistence type="inferred from homology"/>
<comment type="caution">
    <text evidence="9">The sequence shown here is derived from an EMBL/GenBank/DDBJ whole genome shotgun (WGS) entry which is preliminary data.</text>
</comment>
<evidence type="ECO:0000256" key="6">
    <source>
        <dbReference type="ARBA" id="ARBA00023163"/>
    </source>
</evidence>
<dbReference type="PROSITE" id="PS51740">
    <property type="entry name" value="SPOVT_ABRB"/>
    <property type="match status" value="2"/>
</dbReference>
<dbReference type="GO" id="GO:0005737">
    <property type="term" value="C:cytoplasm"/>
    <property type="evidence" value="ECO:0007669"/>
    <property type="project" value="UniProtKB-UniRule"/>
</dbReference>
<evidence type="ECO:0000313" key="9">
    <source>
        <dbReference type="EMBL" id="HGY57287.1"/>
    </source>
</evidence>
<evidence type="ECO:0000256" key="1">
    <source>
        <dbReference type="ARBA" id="ARBA00013860"/>
    </source>
</evidence>
<keyword evidence="4 7" id="KW-0805">Transcription regulation</keyword>
<accession>A0A7V4WX65</accession>
<dbReference type="InterPro" id="IPR007159">
    <property type="entry name" value="SpoVT-AbrB_dom"/>
</dbReference>
<dbReference type="InterPro" id="IPR003444">
    <property type="entry name" value="MraZ"/>
</dbReference>
<evidence type="ECO:0000256" key="5">
    <source>
        <dbReference type="ARBA" id="ARBA00023125"/>
    </source>
</evidence>
<feature type="domain" description="SpoVT-AbrB" evidence="8">
    <location>
        <begin position="9"/>
        <end position="56"/>
    </location>
</feature>
<reference evidence="9" key="1">
    <citation type="journal article" date="2020" name="mSystems">
        <title>Genome- and Community-Level Interaction Insights into Carbon Utilization and Element Cycling Functions of Hydrothermarchaeota in Hydrothermal Sediment.</title>
        <authorList>
            <person name="Zhou Z."/>
            <person name="Liu Y."/>
            <person name="Xu W."/>
            <person name="Pan J."/>
            <person name="Luo Z.H."/>
            <person name="Li M."/>
        </authorList>
    </citation>
    <scope>NUCLEOTIDE SEQUENCE [LARGE SCALE GENOMIC DNA]</scope>
    <source>
        <strain evidence="9">HyVt-577</strain>
    </source>
</reference>
<protein>
    <recommendedName>
        <fullName evidence="1 7">Transcriptional regulator MraZ</fullName>
    </recommendedName>
</protein>
<comment type="subunit">
    <text evidence="7">Forms oligomers.</text>
</comment>
<feature type="domain" description="SpoVT-AbrB" evidence="8">
    <location>
        <begin position="85"/>
        <end position="128"/>
    </location>
</feature>
<dbReference type="PANTHER" id="PTHR34701">
    <property type="entry name" value="TRANSCRIPTIONAL REGULATOR MRAZ"/>
    <property type="match status" value="1"/>
</dbReference>
<evidence type="ECO:0000256" key="2">
    <source>
        <dbReference type="ARBA" id="ARBA00022490"/>
    </source>
</evidence>
<dbReference type="CDD" id="cd16321">
    <property type="entry name" value="MraZ_C"/>
    <property type="match status" value="1"/>
</dbReference>
<comment type="similarity">
    <text evidence="7">Belongs to the MraZ family.</text>
</comment>
<dbReference type="SUPFAM" id="SSF89447">
    <property type="entry name" value="AbrB/MazE/MraZ-like"/>
    <property type="match status" value="1"/>
</dbReference>
<name>A0A7V4WX65_CALAY</name>
<evidence type="ECO:0000259" key="8">
    <source>
        <dbReference type="PROSITE" id="PS51740"/>
    </source>
</evidence>
<dbReference type="GO" id="GO:0003700">
    <property type="term" value="F:DNA-binding transcription factor activity"/>
    <property type="evidence" value="ECO:0007669"/>
    <property type="project" value="UniProtKB-UniRule"/>
</dbReference>
<evidence type="ECO:0000256" key="7">
    <source>
        <dbReference type="HAMAP-Rule" id="MF_01008"/>
    </source>
</evidence>